<dbReference type="AlphaFoldDB" id="A0A1F7GBS6"/>
<evidence type="ECO:0000313" key="5">
    <source>
        <dbReference type="Proteomes" id="UP000177208"/>
    </source>
</evidence>
<evidence type="ECO:0000313" key="4">
    <source>
        <dbReference type="EMBL" id="OGK16413.1"/>
    </source>
</evidence>
<reference evidence="4 5" key="1">
    <citation type="journal article" date="2016" name="Nat. Commun.">
        <title>Thousands of microbial genomes shed light on interconnected biogeochemical processes in an aquifer system.</title>
        <authorList>
            <person name="Anantharaman K."/>
            <person name="Brown C.T."/>
            <person name="Hug L.A."/>
            <person name="Sharon I."/>
            <person name="Castelle C.J."/>
            <person name="Probst A.J."/>
            <person name="Thomas B.C."/>
            <person name="Singh A."/>
            <person name="Wilkins M.J."/>
            <person name="Karaoz U."/>
            <person name="Brodie E.L."/>
            <person name="Williams K.H."/>
            <person name="Hubbard S.S."/>
            <person name="Banfield J.F."/>
        </authorList>
    </citation>
    <scope>NUCLEOTIDE SEQUENCE [LARGE SCALE GENOMIC DNA]</scope>
</reference>
<organism evidence="4 5">
    <name type="scientific">Candidatus Roizmanbacteria bacterium RIFCSPHIGHO2_01_FULL_39_12c</name>
    <dbReference type="NCBI Taxonomy" id="1802031"/>
    <lineage>
        <taxon>Bacteria</taxon>
        <taxon>Candidatus Roizmaniibacteriota</taxon>
    </lineage>
</organism>
<evidence type="ECO:0000256" key="1">
    <source>
        <dbReference type="ARBA" id="ARBA00022679"/>
    </source>
</evidence>
<dbReference type="CDD" id="cd03801">
    <property type="entry name" value="GT4_PimA-like"/>
    <property type="match status" value="1"/>
</dbReference>
<protein>
    <recommendedName>
        <fullName evidence="3">Glycosyl transferase family 1 domain-containing protein</fullName>
    </recommendedName>
</protein>
<feature type="transmembrane region" description="Helical" evidence="2">
    <location>
        <begin position="106"/>
        <end position="123"/>
    </location>
</feature>
<name>A0A1F7GBS6_9BACT</name>
<dbReference type="GO" id="GO:0016757">
    <property type="term" value="F:glycosyltransferase activity"/>
    <property type="evidence" value="ECO:0007669"/>
    <property type="project" value="InterPro"/>
</dbReference>
<dbReference type="PANTHER" id="PTHR46401">
    <property type="entry name" value="GLYCOSYLTRANSFERASE WBBK-RELATED"/>
    <property type="match status" value="1"/>
</dbReference>
<dbReference type="Gene3D" id="3.40.50.2000">
    <property type="entry name" value="Glycogen Phosphorylase B"/>
    <property type="match status" value="2"/>
</dbReference>
<keyword evidence="2" id="KW-0472">Membrane</keyword>
<dbReference type="Pfam" id="PF00534">
    <property type="entry name" value="Glycos_transf_1"/>
    <property type="match status" value="1"/>
</dbReference>
<evidence type="ECO:0000259" key="3">
    <source>
        <dbReference type="Pfam" id="PF00534"/>
    </source>
</evidence>
<feature type="domain" description="Glycosyl transferase family 1" evidence="3">
    <location>
        <begin position="216"/>
        <end position="376"/>
    </location>
</feature>
<proteinExistence type="predicted"/>
<gene>
    <name evidence="4" type="ORF">A2774_03075</name>
</gene>
<dbReference type="SUPFAM" id="SSF53756">
    <property type="entry name" value="UDP-Glycosyltransferase/glycogen phosphorylase"/>
    <property type="match status" value="1"/>
</dbReference>
<sequence length="414" mass="48221">MKKIDLLILTWHQTYLSKNAGGYIRLREFFKYIPNSIRFIIMDNQPSIYSDAVAKHQLYHYQTPAFLKFLEKRFFLFWFTLENIFAGIILYLSARRLIRDYQPKVLYVPIGEFVHIYFPSILLKLQFPKIKLVVDILNFEIPGEGAINYYRTLRKSGINFIRSLFTIYATIQSSFLIKKSIRLIDYVFTVSPDLVDKLRVFYKKDTIDYTLSGVTIPKKIKAVKKSFLGVYVGRLTVQKGVFELLDIWSMLVKKLPIAKLALAGQVDEVTKLALLDRISKLKLKKNVTFFGAVSESKKQKILSRSQIFLHLARYEPLFPVIGILEGLAQKLPVIIYNMKVVDSQLKEGLTDKPFLIAENGNKERVVQKILEFFQFPARQKTILAKEAYQLANKFDWSIIAEKEFNIINRMIKLN</sequence>
<accession>A0A1F7GBS6</accession>
<dbReference type="GO" id="GO:0009103">
    <property type="term" value="P:lipopolysaccharide biosynthetic process"/>
    <property type="evidence" value="ECO:0007669"/>
    <property type="project" value="TreeGrafter"/>
</dbReference>
<keyword evidence="2" id="KW-0812">Transmembrane</keyword>
<keyword evidence="2" id="KW-1133">Transmembrane helix</keyword>
<dbReference type="InterPro" id="IPR001296">
    <property type="entry name" value="Glyco_trans_1"/>
</dbReference>
<dbReference type="Proteomes" id="UP000177208">
    <property type="component" value="Unassembled WGS sequence"/>
</dbReference>
<feature type="transmembrane region" description="Helical" evidence="2">
    <location>
        <begin position="74"/>
        <end position="94"/>
    </location>
</feature>
<comment type="caution">
    <text evidence="4">The sequence shown here is derived from an EMBL/GenBank/DDBJ whole genome shotgun (WGS) entry which is preliminary data.</text>
</comment>
<evidence type="ECO:0000256" key="2">
    <source>
        <dbReference type="SAM" id="Phobius"/>
    </source>
</evidence>
<dbReference type="PANTHER" id="PTHR46401:SF2">
    <property type="entry name" value="GLYCOSYLTRANSFERASE WBBK-RELATED"/>
    <property type="match status" value="1"/>
</dbReference>
<keyword evidence="1" id="KW-0808">Transferase</keyword>
<dbReference type="EMBL" id="MFZG01000023">
    <property type="protein sequence ID" value="OGK16413.1"/>
    <property type="molecule type" value="Genomic_DNA"/>
</dbReference>